<dbReference type="SUPFAM" id="SSF56300">
    <property type="entry name" value="Metallo-dependent phosphatases"/>
    <property type="match status" value="1"/>
</dbReference>
<reference evidence="3" key="1">
    <citation type="submission" date="2015-07" db="EMBL/GenBank/DDBJ databases">
        <title>Fjat-14205 dsm 2895.</title>
        <authorList>
            <person name="Liu B."/>
            <person name="Wang J."/>
            <person name="Zhu Y."/>
            <person name="Liu G."/>
            <person name="Chen Q."/>
            <person name="Chen Z."/>
            <person name="Lan J."/>
            <person name="Che J."/>
            <person name="Ge C."/>
            <person name="Shi H."/>
            <person name="Pan Z."/>
            <person name="Liu X."/>
        </authorList>
    </citation>
    <scope>NUCLEOTIDE SEQUENCE [LARGE SCALE GENOMIC DNA]</scope>
    <source>
        <strain evidence="3">DSM 25560</strain>
    </source>
</reference>
<evidence type="ECO:0000313" key="3">
    <source>
        <dbReference type="Proteomes" id="UP000050668"/>
    </source>
</evidence>
<comment type="caution">
    <text evidence="2">The sequence shown here is derived from an EMBL/GenBank/DDBJ whole genome shotgun (WGS) entry which is preliminary data.</text>
</comment>
<evidence type="ECO:0000313" key="2">
    <source>
        <dbReference type="EMBL" id="KOS66878.1"/>
    </source>
</evidence>
<sequence>MRKFFKFILLLVAVGVIVFVYGTFIESKLLTVKSHEFSYVSQNQEKETSVKIAHFTDTQIGEFFSMDQFEKVVKKINKQKPDMIVFTGDLFDMGATEAEIQEIISLLKEMEAPYGKFSVYGNRDVGGGMVRNYERLLTDADFTLLQNEETTITFPNGEELLIYGLDDALLGSPDIAGVNEMLARNQNTLVLLHEPDVAKQLEFTNHALVLAGHSHGGQVYLPFIGPLATTALAEEYVKGWYTLSGNVNPNLYVNTGLGNTKLPFRFGNIPQVALINIHL</sequence>
<dbReference type="CDD" id="cd07385">
    <property type="entry name" value="MPP_YkuE_C"/>
    <property type="match status" value="1"/>
</dbReference>
<dbReference type="PANTHER" id="PTHR31302">
    <property type="entry name" value="TRANSMEMBRANE PROTEIN WITH METALLOPHOSPHOESTERASE DOMAIN-RELATED"/>
    <property type="match status" value="1"/>
</dbReference>
<dbReference type="InterPro" id="IPR051158">
    <property type="entry name" value="Metallophosphoesterase_sf"/>
</dbReference>
<dbReference type="Pfam" id="PF00149">
    <property type="entry name" value="Metallophos"/>
    <property type="match status" value="1"/>
</dbReference>
<dbReference type="InterPro" id="IPR029052">
    <property type="entry name" value="Metallo-depent_PP-like"/>
</dbReference>
<evidence type="ECO:0000259" key="1">
    <source>
        <dbReference type="Pfam" id="PF00149"/>
    </source>
</evidence>
<name>A0ABR5JXB3_9BACI</name>
<gene>
    <name evidence="2" type="ORF">AEA09_15340</name>
</gene>
<dbReference type="InterPro" id="IPR004843">
    <property type="entry name" value="Calcineurin-like_PHP"/>
</dbReference>
<feature type="domain" description="Calcineurin-like phosphoesterase" evidence="1">
    <location>
        <begin position="51"/>
        <end position="216"/>
    </location>
</feature>
<dbReference type="Gene3D" id="3.60.21.10">
    <property type="match status" value="1"/>
</dbReference>
<organism evidence="2 3">
    <name type="scientific">Lysinibacillus contaminans</name>
    <dbReference type="NCBI Taxonomy" id="1293441"/>
    <lineage>
        <taxon>Bacteria</taxon>
        <taxon>Bacillati</taxon>
        <taxon>Bacillota</taxon>
        <taxon>Bacilli</taxon>
        <taxon>Bacillales</taxon>
        <taxon>Bacillaceae</taxon>
        <taxon>Lysinibacillus</taxon>
    </lineage>
</organism>
<dbReference type="EMBL" id="LGRV01000005">
    <property type="protein sequence ID" value="KOS66878.1"/>
    <property type="molecule type" value="Genomic_DNA"/>
</dbReference>
<proteinExistence type="predicted"/>
<dbReference type="RefSeq" id="WP_053584833.1">
    <property type="nucleotide sequence ID" value="NZ_LGRV01000005.1"/>
</dbReference>
<keyword evidence="3" id="KW-1185">Reference proteome</keyword>
<dbReference type="PANTHER" id="PTHR31302:SF25">
    <property type="entry name" value="PHOSPHOESTERASE"/>
    <property type="match status" value="1"/>
</dbReference>
<protein>
    <recommendedName>
        <fullName evidence="1">Calcineurin-like phosphoesterase domain-containing protein</fullName>
    </recommendedName>
</protein>
<dbReference type="Proteomes" id="UP000050668">
    <property type="component" value="Unassembled WGS sequence"/>
</dbReference>
<accession>A0ABR5JXB3</accession>